<organism evidence="1 2">
    <name type="scientific">Leptotrichia wadei</name>
    <dbReference type="NCBI Taxonomy" id="157687"/>
    <lineage>
        <taxon>Bacteria</taxon>
        <taxon>Fusobacteriati</taxon>
        <taxon>Fusobacteriota</taxon>
        <taxon>Fusobacteriia</taxon>
        <taxon>Fusobacteriales</taxon>
        <taxon>Leptotrichiaceae</taxon>
        <taxon>Leptotrichia</taxon>
    </lineage>
</organism>
<accession>A0A510KDT3</accession>
<dbReference type="Proteomes" id="UP000321501">
    <property type="component" value="Chromosome"/>
</dbReference>
<evidence type="ECO:0000313" key="2">
    <source>
        <dbReference type="Proteomes" id="UP000321501"/>
    </source>
</evidence>
<gene>
    <name evidence="1" type="ORF">JMUB3934_1142</name>
</gene>
<dbReference type="RefSeq" id="WP_146964317.1">
    <property type="nucleotide sequence ID" value="NZ_AP019835.1"/>
</dbReference>
<protein>
    <submittedName>
        <fullName evidence="1">Uncharacterized protein</fullName>
    </submittedName>
</protein>
<reference evidence="1 2" key="1">
    <citation type="submission" date="2019-07" db="EMBL/GenBank/DDBJ databases">
        <title>Complete Genome Sequence of Leptotrichia wadei Strain JMUB3934.</title>
        <authorList>
            <person name="Watanabe S."/>
            <person name="Cui L."/>
        </authorList>
    </citation>
    <scope>NUCLEOTIDE SEQUENCE [LARGE SCALE GENOMIC DNA]</scope>
    <source>
        <strain evidence="1 2">JMUB3934</strain>
    </source>
</reference>
<name>A0A510KDT3_9FUSO</name>
<dbReference type="EMBL" id="AP019835">
    <property type="protein sequence ID" value="BBM49846.1"/>
    <property type="molecule type" value="Genomic_DNA"/>
</dbReference>
<dbReference type="AlphaFoldDB" id="A0A510KDT3"/>
<sequence length="76" mass="9296">MKLGEKNTDKEMNSLEHIRDLSNQKKERFFKYLREETKKELNVITKESRFLEFKKINGKWQIKDSLYDLTELNQNN</sequence>
<evidence type="ECO:0000313" key="1">
    <source>
        <dbReference type="EMBL" id="BBM49846.1"/>
    </source>
</evidence>
<proteinExistence type="predicted"/>